<keyword evidence="9" id="KW-1185">Reference proteome</keyword>
<dbReference type="InterPro" id="IPR050726">
    <property type="entry name" value="mGluR"/>
</dbReference>
<dbReference type="Gene3D" id="3.40.50.2300">
    <property type="match status" value="2"/>
</dbReference>
<accession>A0AAE0C6A7</accession>
<dbReference type="SUPFAM" id="SSF53822">
    <property type="entry name" value="Periplasmic binding protein-like I"/>
    <property type="match status" value="1"/>
</dbReference>
<comment type="caution">
    <text evidence="8">The sequence shown here is derived from an EMBL/GenBank/DDBJ whole genome shotgun (WGS) entry which is preliminary data.</text>
</comment>
<evidence type="ECO:0000259" key="7">
    <source>
        <dbReference type="Pfam" id="PF01094"/>
    </source>
</evidence>
<keyword evidence="2 6" id="KW-0812">Transmembrane</keyword>
<dbReference type="EMBL" id="LGRX02028396">
    <property type="protein sequence ID" value="KAK3248112.1"/>
    <property type="molecule type" value="Genomic_DNA"/>
</dbReference>
<feature type="transmembrane region" description="Helical" evidence="6">
    <location>
        <begin position="7"/>
        <end position="28"/>
    </location>
</feature>
<dbReference type="GO" id="GO:0016020">
    <property type="term" value="C:membrane"/>
    <property type="evidence" value="ECO:0007669"/>
    <property type="project" value="UniProtKB-SubCell"/>
</dbReference>
<dbReference type="InterPro" id="IPR001828">
    <property type="entry name" value="ANF_lig-bd_rcpt"/>
</dbReference>
<keyword evidence="3 6" id="KW-1133">Transmembrane helix</keyword>
<evidence type="ECO:0000313" key="8">
    <source>
        <dbReference type="EMBL" id="KAK3248112.1"/>
    </source>
</evidence>
<comment type="subcellular location">
    <subcellularLocation>
        <location evidence="1">Membrane</location>
    </subcellularLocation>
</comment>
<proteinExistence type="predicted"/>
<sequence>MISHRSVGAAAITFAEISFFLQIAVIALPESDELQARTPSEFSHTPDPNPGHFLKDDPATMFRAVKTNGDGVSRSEYLAHAAGSARGAVLPLNGNTDEARRASSQAAGKGAKRGLLRARVSTSRPLSRIGAEAHPQVAQSGKARTTAKSLSAMGRRRLQSQSSLLTCATEEGLTLCMDSPRNWEDTDGNSCDDYARNSYCTVTGDVGPGLDSPDAALEQLAGADGLNAADVCCACGAGNGVLRIGIVLGFSTSWGTMLPEDYGAGALGAVLLALREINADTAILPGYELLFAMQDSKCNRTVATAMTKSLLQEWGADVIIGASCSSASLGVQEVLDIVGVPEISGSATSTSLTSYGYFLRSIPSDEYQAAAMADLVHYYNWTRVATVAVDDDYGLRGIAAFHNAAELRGITVAHRLTYPVATEDLSEVVAGLQQSRAYIIVVFAHDVEIGQLMEQAYAAGVGGEGYVWIGSRTSDTLWEAMSSQLSEQQKSNIMRGYLGPVPYINKSTPEYMAFAERWAAQPATVDEATGECSDEVDDAGSPIWRRYDVDHNTTTFDACIGLNYSDAKNISLFAAYYYDAAYVMASRIINFY</sequence>
<dbReference type="PANTHER" id="PTHR24060">
    <property type="entry name" value="METABOTROPIC GLUTAMATE RECEPTOR"/>
    <property type="match status" value="1"/>
</dbReference>
<evidence type="ECO:0000256" key="5">
    <source>
        <dbReference type="ARBA" id="ARBA00023180"/>
    </source>
</evidence>
<keyword evidence="5" id="KW-0325">Glycoprotein</keyword>
<evidence type="ECO:0000256" key="6">
    <source>
        <dbReference type="SAM" id="Phobius"/>
    </source>
</evidence>
<evidence type="ECO:0000313" key="9">
    <source>
        <dbReference type="Proteomes" id="UP001190700"/>
    </source>
</evidence>
<gene>
    <name evidence="8" type="ORF">CYMTET_42406</name>
</gene>
<evidence type="ECO:0000256" key="2">
    <source>
        <dbReference type="ARBA" id="ARBA00022692"/>
    </source>
</evidence>
<name>A0AAE0C6A7_9CHLO</name>
<reference evidence="8 9" key="1">
    <citation type="journal article" date="2015" name="Genome Biol. Evol.">
        <title>Comparative Genomics of a Bacterivorous Green Alga Reveals Evolutionary Causalities and Consequences of Phago-Mixotrophic Mode of Nutrition.</title>
        <authorList>
            <person name="Burns J.A."/>
            <person name="Paasch A."/>
            <person name="Narechania A."/>
            <person name="Kim E."/>
        </authorList>
    </citation>
    <scope>NUCLEOTIDE SEQUENCE [LARGE SCALE GENOMIC DNA]</scope>
    <source>
        <strain evidence="8 9">PLY_AMNH</strain>
    </source>
</reference>
<keyword evidence="4 6" id="KW-0472">Membrane</keyword>
<evidence type="ECO:0000256" key="4">
    <source>
        <dbReference type="ARBA" id="ARBA00023136"/>
    </source>
</evidence>
<feature type="domain" description="Receptor ligand binding region" evidence="7">
    <location>
        <begin position="267"/>
        <end position="586"/>
    </location>
</feature>
<evidence type="ECO:0000256" key="1">
    <source>
        <dbReference type="ARBA" id="ARBA00004370"/>
    </source>
</evidence>
<organism evidence="8 9">
    <name type="scientific">Cymbomonas tetramitiformis</name>
    <dbReference type="NCBI Taxonomy" id="36881"/>
    <lineage>
        <taxon>Eukaryota</taxon>
        <taxon>Viridiplantae</taxon>
        <taxon>Chlorophyta</taxon>
        <taxon>Pyramimonadophyceae</taxon>
        <taxon>Pyramimonadales</taxon>
        <taxon>Pyramimonadaceae</taxon>
        <taxon>Cymbomonas</taxon>
    </lineage>
</organism>
<dbReference type="AlphaFoldDB" id="A0AAE0C6A7"/>
<dbReference type="InterPro" id="IPR028082">
    <property type="entry name" value="Peripla_BP_I"/>
</dbReference>
<dbReference type="Pfam" id="PF01094">
    <property type="entry name" value="ANF_receptor"/>
    <property type="match status" value="1"/>
</dbReference>
<protein>
    <recommendedName>
        <fullName evidence="7">Receptor ligand binding region domain-containing protein</fullName>
    </recommendedName>
</protein>
<evidence type="ECO:0000256" key="3">
    <source>
        <dbReference type="ARBA" id="ARBA00022989"/>
    </source>
</evidence>
<dbReference type="Proteomes" id="UP001190700">
    <property type="component" value="Unassembled WGS sequence"/>
</dbReference>